<evidence type="ECO:0000256" key="1">
    <source>
        <dbReference type="ARBA" id="ARBA00022679"/>
    </source>
</evidence>
<accession>A0ABP7AW31</accession>
<evidence type="ECO:0000313" key="4">
    <source>
        <dbReference type="EMBL" id="GAA3642081.1"/>
    </source>
</evidence>
<dbReference type="CDD" id="cd04301">
    <property type="entry name" value="NAT_SF"/>
    <property type="match status" value="1"/>
</dbReference>
<dbReference type="PROSITE" id="PS51186">
    <property type="entry name" value="GNAT"/>
    <property type="match status" value="1"/>
</dbReference>
<dbReference type="SUPFAM" id="SSF55729">
    <property type="entry name" value="Acyl-CoA N-acyltransferases (Nat)"/>
    <property type="match status" value="1"/>
</dbReference>
<reference evidence="5" key="1">
    <citation type="journal article" date="2019" name="Int. J. Syst. Evol. Microbiol.">
        <title>The Global Catalogue of Microorganisms (GCM) 10K type strain sequencing project: providing services to taxonomists for standard genome sequencing and annotation.</title>
        <authorList>
            <consortium name="The Broad Institute Genomics Platform"/>
            <consortium name="The Broad Institute Genome Sequencing Center for Infectious Disease"/>
            <person name="Wu L."/>
            <person name="Ma J."/>
        </authorList>
    </citation>
    <scope>NUCLEOTIDE SEQUENCE [LARGE SCALE GENOMIC DNA]</scope>
    <source>
        <strain evidence="5">JCM 16904</strain>
    </source>
</reference>
<dbReference type="Proteomes" id="UP001500902">
    <property type="component" value="Unassembled WGS sequence"/>
</dbReference>
<sequence>MWTFTSDVEEYATVAEPFLLGDPVRNTVPLTVLAGLRAGRPVKDPLFGWWTVEGEVRGAVFRTPPHPFGLFAVPVEAVAPLVEALGGELVGFMAPLAVADEAVRLLGPPARVVSERLYRLGALCVPAVPGRGRLAVPGDFPLLVSWFQGFGAEMGRGESDDVAERVSRRLAGRELFVWEAQGAPVSLAGLFPACGGVCRIGPVYTPPSCRRRGYGAAVTAHASRVALAERCEQVVLFTDLANPTSNAVYRSIGYEPVSDYTHGDYGPPG</sequence>
<proteinExistence type="predicted"/>
<dbReference type="EMBL" id="BAAAZP010000003">
    <property type="protein sequence ID" value="GAA3642081.1"/>
    <property type="molecule type" value="Genomic_DNA"/>
</dbReference>
<keyword evidence="5" id="KW-1185">Reference proteome</keyword>
<keyword evidence="2" id="KW-0012">Acyltransferase</keyword>
<dbReference type="Pfam" id="PF00583">
    <property type="entry name" value="Acetyltransf_1"/>
    <property type="match status" value="1"/>
</dbReference>
<feature type="domain" description="N-acetyltransferase" evidence="3">
    <location>
        <begin position="130"/>
        <end position="269"/>
    </location>
</feature>
<dbReference type="InterPro" id="IPR050832">
    <property type="entry name" value="Bact_Acetyltransf"/>
</dbReference>
<dbReference type="InterPro" id="IPR000182">
    <property type="entry name" value="GNAT_dom"/>
</dbReference>
<dbReference type="PANTHER" id="PTHR43877">
    <property type="entry name" value="AMINOALKYLPHOSPHONATE N-ACETYLTRANSFERASE-RELATED-RELATED"/>
    <property type="match status" value="1"/>
</dbReference>
<evidence type="ECO:0000256" key="2">
    <source>
        <dbReference type="ARBA" id="ARBA00023315"/>
    </source>
</evidence>
<name>A0ABP7AW31_9ACTN</name>
<evidence type="ECO:0000313" key="5">
    <source>
        <dbReference type="Proteomes" id="UP001500902"/>
    </source>
</evidence>
<dbReference type="RefSeq" id="WP_344871636.1">
    <property type="nucleotide sequence ID" value="NZ_BAAAZP010000003.1"/>
</dbReference>
<dbReference type="InterPro" id="IPR016181">
    <property type="entry name" value="Acyl_CoA_acyltransferase"/>
</dbReference>
<gene>
    <name evidence="4" type="ORF">GCM10022224_000490</name>
</gene>
<comment type="caution">
    <text evidence="4">The sequence shown here is derived from an EMBL/GenBank/DDBJ whole genome shotgun (WGS) entry which is preliminary data.</text>
</comment>
<organism evidence="4 5">
    <name type="scientific">Nonomuraea antimicrobica</name>
    <dbReference type="NCBI Taxonomy" id="561173"/>
    <lineage>
        <taxon>Bacteria</taxon>
        <taxon>Bacillati</taxon>
        <taxon>Actinomycetota</taxon>
        <taxon>Actinomycetes</taxon>
        <taxon>Streptosporangiales</taxon>
        <taxon>Streptosporangiaceae</taxon>
        <taxon>Nonomuraea</taxon>
    </lineage>
</organism>
<keyword evidence="1" id="KW-0808">Transferase</keyword>
<evidence type="ECO:0000259" key="3">
    <source>
        <dbReference type="PROSITE" id="PS51186"/>
    </source>
</evidence>
<dbReference type="Gene3D" id="3.40.630.30">
    <property type="match status" value="1"/>
</dbReference>
<protein>
    <submittedName>
        <fullName evidence="4">GNAT family N-acetyltransferase</fullName>
    </submittedName>
</protein>